<dbReference type="InterPro" id="IPR010918">
    <property type="entry name" value="PurM-like_C_dom"/>
</dbReference>
<feature type="binding site" evidence="2">
    <location>
        <position position="222"/>
    </location>
    <ligand>
        <name>ATP</name>
        <dbReference type="ChEBI" id="CHEBI:30616"/>
    </ligand>
</feature>
<feature type="binding site" evidence="2">
    <location>
        <position position="223"/>
    </location>
    <ligand>
        <name>Mg(2+)</name>
        <dbReference type="ChEBI" id="CHEBI:18420"/>
        <label>5</label>
    </ligand>
</feature>
<comment type="pathway">
    <text evidence="2">Cofactor biosynthesis; thiamine diphosphate biosynthesis; thiamine diphosphate from thiamine phosphate: step 1/1.</text>
</comment>
<dbReference type="Pfam" id="PF00586">
    <property type="entry name" value="AIRS"/>
    <property type="match status" value="1"/>
</dbReference>
<feature type="binding site" evidence="2">
    <location>
        <begin position="123"/>
        <end position="124"/>
    </location>
    <ligand>
        <name>ATP</name>
        <dbReference type="ChEBI" id="CHEBI:30616"/>
    </ligand>
</feature>
<accession>A0ABW9ZIG5</accession>
<dbReference type="EC" id="2.7.4.16" evidence="2"/>
<comment type="function">
    <text evidence="2">Catalyzes the ATP-dependent phosphorylation of thiamine-monophosphate (TMP) to form thiamine-pyrophosphate (TPP), the active form of vitamin B1.</text>
</comment>
<feature type="binding site" evidence="2">
    <location>
        <position position="76"/>
    </location>
    <ligand>
        <name>Mg(2+)</name>
        <dbReference type="ChEBI" id="CHEBI:18420"/>
        <label>4</label>
    </ligand>
</feature>
<dbReference type="CDD" id="cd02194">
    <property type="entry name" value="ThiL"/>
    <property type="match status" value="1"/>
</dbReference>
<feature type="binding site" evidence="2">
    <location>
        <position position="150"/>
    </location>
    <ligand>
        <name>ATP</name>
        <dbReference type="ChEBI" id="CHEBI:30616"/>
    </ligand>
</feature>
<feature type="binding site" evidence="2">
    <location>
        <position position="220"/>
    </location>
    <ligand>
        <name>Mg(2+)</name>
        <dbReference type="ChEBI" id="CHEBI:18420"/>
        <label>3</label>
    </ligand>
</feature>
<dbReference type="PIRSF" id="PIRSF005303">
    <property type="entry name" value="Thiam_monoph_kin"/>
    <property type="match status" value="1"/>
</dbReference>
<evidence type="ECO:0000313" key="6">
    <source>
        <dbReference type="Proteomes" id="UP000541347"/>
    </source>
</evidence>
<dbReference type="PANTHER" id="PTHR30270">
    <property type="entry name" value="THIAMINE-MONOPHOSPHATE KINASE"/>
    <property type="match status" value="1"/>
</dbReference>
<dbReference type="InterPro" id="IPR036921">
    <property type="entry name" value="PurM-like_N_sf"/>
</dbReference>
<name>A0ABW9ZIG5_9HYPH</name>
<protein>
    <recommendedName>
        <fullName evidence="2">Thiamine-monophosphate kinase</fullName>
        <shortName evidence="2">TMP kinase</shortName>
        <shortName evidence="2">Thiamine-phosphate kinase</shortName>
        <ecNumber evidence="2">2.7.4.16</ecNumber>
    </recommendedName>
</protein>
<dbReference type="EMBL" id="JAABLP010000001">
    <property type="protein sequence ID" value="NBN62520.1"/>
    <property type="molecule type" value="Genomic_DNA"/>
</dbReference>
<keyword evidence="2" id="KW-0067">ATP-binding</keyword>
<dbReference type="Gene3D" id="3.90.650.10">
    <property type="entry name" value="PurM-like C-terminal domain"/>
    <property type="match status" value="1"/>
</dbReference>
<comment type="similarity">
    <text evidence="2">Belongs to the thiamine-monophosphate kinase family.</text>
</comment>
<sequence length="335" mass="34589">MAGERPHEFALIKRFFAPLASDPGALGLTDDAATLAPSAGCELVLTKDLLAADIHFFSHDPAEAIAAKALRVNLSDLAAKGARPRGYLLGLALPAAWDAEWLERFCAGLARDQDTYGITLLGGDTIASGGKLLLSVTAIGEVPAGRAVRRTGAAPGDSLYVTGTLGDAALGVRLRYEPDLARSLALSPDHQAHLLDRYLLPQPRTALAAAVLAHASAAMDLSDGLTGDAAHMAAASGVDLAVEVTAVPLSQAARQVLARSPEWLVTCLGGGDDYELLLAVPEDRRDAFERDAAAAGVPVTRIGAARPPAGAAGALGYFRDGASFTLAGKGGFRHF</sequence>
<dbReference type="HAMAP" id="MF_02128">
    <property type="entry name" value="TMP_kinase"/>
    <property type="match status" value="1"/>
</dbReference>
<dbReference type="GO" id="GO:0009030">
    <property type="term" value="F:thiamine-phosphate kinase activity"/>
    <property type="evidence" value="ECO:0007669"/>
    <property type="project" value="UniProtKB-EC"/>
</dbReference>
<keyword evidence="2" id="KW-0479">Metal-binding</keyword>
<dbReference type="InterPro" id="IPR016188">
    <property type="entry name" value="PurM-like_N"/>
</dbReference>
<keyword evidence="2 5" id="KW-0418">Kinase</keyword>
<feature type="binding site" evidence="2">
    <location>
        <position position="332"/>
    </location>
    <ligand>
        <name>substrate</name>
    </ligand>
</feature>
<dbReference type="RefSeq" id="WP_161673539.1">
    <property type="nucleotide sequence ID" value="NZ_JAABLP010000001.1"/>
</dbReference>
<comment type="catalytic activity">
    <reaction evidence="2">
        <text>thiamine phosphate + ATP = thiamine diphosphate + ADP</text>
        <dbReference type="Rhea" id="RHEA:15913"/>
        <dbReference type="ChEBI" id="CHEBI:30616"/>
        <dbReference type="ChEBI" id="CHEBI:37575"/>
        <dbReference type="ChEBI" id="CHEBI:58937"/>
        <dbReference type="ChEBI" id="CHEBI:456216"/>
        <dbReference type="EC" id="2.7.4.16"/>
    </reaction>
</comment>
<comment type="miscellaneous">
    <text evidence="2">Reaction mechanism of ThiL seems to utilize a direct, inline transfer of the gamma-phosphate of ATP to TMP rather than a phosphorylated enzyme intermediate.</text>
</comment>
<dbReference type="Proteomes" id="UP000541347">
    <property type="component" value="Unassembled WGS sequence"/>
</dbReference>
<dbReference type="Pfam" id="PF02769">
    <property type="entry name" value="AIRS_C"/>
    <property type="match status" value="1"/>
</dbReference>
<feature type="binding site" evidence="2">
    <location>
        <position position="76"/>
    </location>
    <ligand>
        <name>Mg(2+)</name>
        <dbReference type="ChEBI" id="CHEBI:18420"/>
        <label>3</label>
    </ligand>
</feature>
<feature type="binding site" evidence="2">
    <location>
        <position position="124"/>
    </location>
    <ligand>
        <name>Mg(2+)</name>
        <dbReference type="ChEBI" id="CHEBI:18420"/>
        <label>1</label>
    </ligand>
</feature>
<feature type="domain" description="PurM-like N-terminal" evidence="3">
    <location>
        <begin position="30"/>
        <end position="142"/>
    </location>
</feature>
<comment type="caution">
    <text evidence="2">Lacks conserved residue(s) required for the propagation of feature annotation.</text>
</comment>
<keyword evidence="1 2" id="KW-0784">Thiamine biosynthesis</keyword>
<dbReference type="InterPro" id="IPR036676">
    <property type="entry name" value="PurM-like_C_sf"/>
</dbReference>
<feature type="binding site" evidence="2">
    <location>
        <position position="31"/>
    </location>
    <ligand>
        <name>Mg(2+)</name>
        <dbReference type="ChEBI" id="CHEBI:18420"/>
        <label>4</label>
    </ligand>
</feature>
<feature type="binding site" evidence="2">
    <location>
        <position position="46"/>
    </location>
    <ligand>
        <name>Mg(2+)</name>
        <dbReference type="ChEBI" id="CHEBI:18420"/>
        <label>4</label>
    </ligand>
</feature>
<keyword evidence="2" id="KW-0547">Nucleotide-binding</keyword>
<keyword evidence="2 5" id="KW-0808">Transferase</keyword>
<keyword evidence="6" id="KW-1185">Reference proteome</keyword>
<dbReference type="PANTHER" id="PTHR30270:SF0">
    <property type="entry name" value="THIAMINE-MONOPHOSPHATE KINASE"/>
    <property type="match status" value="1"/>
</dbReference>
<feature type="binding site" evidence="2">
    <location>
        <position position="55"/>
    </location>
    <ligand>
        <name>substrate</name>
    </ligand>
</feature>
<feature type="binding site" evidence="2">
    <location>
        <position position="76"/>
    </location>
    <ligand>
        <name>Mg(2+)</name>
        <dbReference type="ChEBI" id="CHEBI:18420"/>
        <label>2</label>
    </ligand>
</feature>
<dbReference type="InterPro" id="IPR006283">
    <property type="entry name" value="ThiL-like"/>
</dbReference>
<feature type="binding site" evidence="2">
    <location>
        <position position="31"/>
    </location>
    <ligand>
        <name>Mg(2+)</name>
        <dbReference type="ChEBI" id="CHEBI:18420"/>
        <label>3</label>
    </ligand>
</feature>
<keyword evidence="2" id="KW-0460">Magnesium</keyword>
<evidence type="ECO:0000256" key="2">
    <source>
        <dbReference type="HAMAP-Rule" id="MF_02128"/>
    </source>
</evidence>
<feature type="domain" description="PurM-like C-terminal" evidence="4">
    <location>
        <begin position="155"/>
        <end position="304"/>
    </location>
</feature>
<feature type="binding site" evidence="2">
    <location>
        <position position="48"/>
    </location>
    <ligand>
        <name>Mg(2+)</name>
        <dbReference type="ChEBI" id="CHEBI:18420"/>
        <label>1</label>
    </ligand>
</feature>
<feature type="binding site" evidence="2">
    <location>
        <position position="272"/>
    </location>
    <ligand>
        <name>substrate</name>
    </ligand>
</feature>
<organism evidence="5 6">
    <name type="scientific">Pannonibacter tanglangensis</name>
    <dbReference type="NCBI Taxonomy" id="2750084"/>
    <lineage>
        <taxon>Bacteria</taxon>
        <taxon>Pseudomonadati</taxon>
        <taxon>Pseudomonadota</taxon>
        <taxon>Alphaproteobacteria</taxon>
        <taxon>Hyphomicrobiales</taxon>
        <taxon>Stappiaceae</taxon>
        <taxon>Pannonibacter</taxon>
    </lineage>
</organism>
<gene>
    <name evidence="2 5" type="primary">thiL</name>
    <name evidence="5" type="ORF">GWI71_02405</name>
</gene>
<dbReference type="SUPFAM" id="SSF56042">
    <property type="entry name" value="PurM C-terminal domain-like"/>
    <property type="match status" value="1"/>
</dbReference>
<evidence type="ECO:0000259" key="3">
    <source>
        <dbReference type="Pfam" id="PF00586"/>
    </source>
</evidence>
<dbReference type="SUPFAM" id="SSF55326">
    <property type="entry name" value="PurM N-terminal domain-like"/>
    <property type="match status" value="1"/>
</dbReference>
<proteinExistence type="inferred from homology"/>
<dbReference type="Gene3D" id="3.30.1330.10">
    <property type="entry name" value="PurM-like, N-terminal domain"/>
    <property type="match status" value="1"/>
</dbReference>
<evidence type="ECO:0000259" key="4">
    <source>
        <dbReference type="Pfam" id="PF02769"/>
    </source>
</evidence>
<evidence type="ECO:0000313" key="5">
    <source>
        <dbReference type="EMBL" id="NBN62520.1"/>
    </source>
</evidence>
<feature type="binding site" evidence="2">
    <location>
        <position position="48"/>
    </location>
    <ligand>
        <name>Mg(2+)</name>
        <dbReference type="ChEBI" id="CHEBI:18420"/>
        <label>2</label>
    </ligand>
</feature>
<comment type="caution">
    <text evidence="5">The sequence shown here is derived from an EMBL/GenBank/DDBJ whole genome shotgun (WGS) entry which is preliminary data.</text>
</comment>
<reference evidence="5 6" key="1">
    <citation type="submission" date="2020-01" db="EMBL/GenBank/DDBJ databases">
        <authorList>
            <person name="Peng S.Y."/>
            <person name="Li J."/>
            <person name="Wang M."/>
            <person name="Wang L."/>
            <person name="Wang C.Q."/>
            <person name="Wang J.R."/>
        </authorList>
    </citation>
    <scope>NUCLEOTIDE SEQUENCE [LARGE SCALE GENOMIC DNA]</scope>
    <source>
        <strain evidence="5 6">XCT-34</strain>
    </source>
</reference>
<evidence type="ECO:0000256" key="1">
    <source>
        <dbReference type="ARBA" id="ARBA00022977"/>
    </source>
</evidence>
<dbReference type="NCBIfam" id="TIGR01379">
    <property type="entry name" value="thiL"/>
    <property type="match status" value="1"/>
</dbReference>